<keyword evidence="1" id="KW-0472">Membrane</keyword>
<dbReference type="Gene3D" id="3.30.310.160">
    <property type="entry name" value="YycH protein, domain 2"/>
    <property type="match status" value="1"/>
</dbReference>
<feature type="domain" description="Regulatory protein YycH" evidence="2">
    <location>
        <begin position="4"/>
        <end position="443"/>
    </location>
</feature>
<evidence type="ECO:0000313" key="3">
    <source>
        <dbReference type="EMBL" id="WVX81479.1"/>
    </source>
</evidence>
<evidence type="ECO:0000256" key="1">
    <source>
        <dbReference type="SAM" id="Phobius"/>
    </source>
</evidence>
<keyword evidence="1" id="KW-1133">Transmembrane helix</keyword>
<gene>
    <name evidence="3" type="primary">yycH</name>
    <name evidence="3" type="ORF">R4Z09_30805</name>
</gene>
<organism evidence="3 4">
    <name type="scientific">Niallia oryzisoli</name>
    <dbReference type="NCBI Taxonomy" id="1737571"/>
    <lineage>
        <taxon>Bacteria</taxon>
        <taxon>Bacillati</taxon>
        <taxon>Bacillota</taxon>
        <taxon>Bacilli</taxon>
        <taxon>Bacillales</taxon>
        <taxon>Bacillaceae</taxon>
        <taxon>Niallia</taxon>
    </lineage>
</organism>
<dbReference type="InterPro" id="IPR042274">
    <property type="entry name" value="YycH/YycI_2"/>
</dbReference>
<dbReference type="Gene3D" id="3.10.450.310">
    <property type="match status" value="1"/>
</dbReference>
<keyword evidence="1" id="KW-0812">Transmembrane</keyword>
<dbReference type="Pfam" id="PF07435">
    <property type="entry name" value="YycH"/>
    <property type="match status" value="1"/>
</dbReference>
<evidence type="ECO:0000313" key="4">
    <source>
        <dbReference type="Proteomes" id="UP001357223"/>
    </source>
</evidence>
<reference evidence="3 4" key="1">
    <citation type="submission" date="2023-10" db="EMBL/GenBank/DDBJ databases">
        <title>Niallia locisalis sp.nov. isolated from a salt pond sample.</title>
        <authorList>
            <person name="Li X.-J."/>
            <person name="Dong L."/>
        </authorList>
    </citation>
    <scope>NUCLEOTIDE SEQUENCE [LARGE SCALE GENOMIC DNA]</scope>
    <source>
        <strain evidence="3 4">DSM 29761</strain>
    </source>
</reference>
<dbReference type="RefSeq" id="WP_338450407.1">
    <property type="nucleotide sequence ID" value="NZ_CP137640.1"/>
</dbReference>
<evidence type="ECO:0000259" key="2">
    <source>
        <dbReference type="Pfam" id="PF07435"/>
    </source>
</evidence>
<name>A0ABZ2CCG3_9BACI</name>
<keyword evidence="4" id="KW-1185">Reference proteome</keyword>
<dbReference type="InterPro" id="IPR009996">
    <property type="entry name" value="YycH"/>
</dbReference>
<dbReference type="EMBL" id="CP137640">
    <property type="protein sequence ID" value="WVX81479.1"/>
    <property type="molecule type" value="Genomic_DNA"/>
</dbReference>
<feature type="transmembrane region" description="Helical" evidence="1">
    <location>
        <begin position="6"/>
        <end position="26"/>
    </location>
</feature>
<protein>
    <submittedName>
        <fullName evidence="3">Two-component system activity regulator YycH</fullName>
    </submittedName>
</protein>
<dbReference type="Proteomes" id="UP001357223">
    <property type="component" value="Chromosome"/>
</dbReference>
<accession>A0ABZ2CCG3</accession>
<sequence>MTYENIKSIILTILVGASLLLTWNLWTYQPNYEKLENGETVQEVSFSTKKPIKAIVKPEQILYHIEGGIYGSLEENEVEKFLNEMSRWNLNGFERIQLEGMGVYSLVDNQDAVEILFPSAINIDLYKSVLGIKGMDIPNFNFDQIIIPLNMEQGEYGVVYFASREEEKIYRSEVHLSLISDFKGAYVEAAKSYPKYFPYITEAGRRIYLPEAETEIYSYQYLSDPLDAGKFKNALFKDPTLVQKNYIATGEEYTDASSLMKVDTDANTISYIDPSEVGNQDIDKNDLLKRSIDFVNSHGGWTDKYRFVYMDTDQSTVHFRLYGQDGYPVFSKNADPDADISKIQLVWGNTDISRYIRNNFSLGLLTFTSPSPRILESGTTALEKIRSIEKFNPNLLEDIKIGYEMTMNAQSLLIQLEPKWYYLYNGVWKPLTTSEYGGEQNGLE</sequence>
<proteinExistence type="predicted"/>
<dbReference type="CDD" id="cd15787">
    <property type="entry name" value="YycH_N"/>
    <property type="match status" value="1"/>
</dbReference>